<feature type="binding site" evidence="9">
    <location>
        <position position="72"/>
    </location>
    <ligand>
        <name>4-amino-2-methyl-5-(diphosphooxymethyl)pyrimidine</name>
        <dbReference type="ChEBI" id="CHEBI:57841"/>
    </ligand>
</feature>
<keyword evidence="5 9" id="KW-0784">Thiamine biosynthesis</keyword>
<evidence type="ECO:0000256" key="8">
    <source>
        <dbReference type="ARBA" id="ARBA00047883"/>
    </source>
</evidence>
<feature type="binding site" evidence="9">
    <location>
        <position position="167"/>
    </location>
    <ligand>
        <name>2-[(2R,5Z)-2-carboxy-4-methylthiazol-5(2H)-ylidene]ethyl phosphate</name>
        <dbReference type="ChEBI" id="CHEBI:62899"/>
    </ligand>
</feature>
<dbReference type="InterPro" id="IPR003749">
    <property type="entry name" value="ThiS/MoaD-like"/>
</dbReference>
<comment type="pathway">
    <text evidence="1 9 11">Cofactor biosynthesis; thiamine diphosphate biosynthesis; thiamine phosphate from 4-amino-2-methyl-5-diphosphomethylpyrimidine and 4-methyl-5-(2-phosphoethyl)-thiazole: step 1/1.</text>
</comment>
<evidence type="ECO:0000256" key="9">
    <source>
        <dbReference type="HAMAP-Rule" id="MF_00097"/>
    </source>
</evidence>
<accession>A0A7W5B3B1</accession>
<evidence type="ECO:0000313" key="14">
    <source>
        <dbReference type="Proteomes" id="UP000570361"/>
    </source>
</evidence>
<keyword evidence="4 9" id="KW-0460">Magnesium</keyword>
<dbReference type="HAMAP" id="MF_00097">
    <property type="entry name" value="TMP_synthase"/>
    <property type="match status" value="1"/>
</dbReference>
<evidence type="ECO:0000256" key="11">
    <source>
        <dbReference type="RuleBase" id="RU004253"/>
    </source>
</evidence>
<feature type="binding site" evidence="9">
    <location>
        <position position="140"/>
    </location>
    <ligand>
        <name>4-amino-2-methyl-5-(diphosphooxymethyl)pyrimidine</name>
        <dbReference type="ChEBI" id="CHEBI:57841"/>
    </ligand>
</feature>
<dbReference type="GO" id="GO:0000287">
    <property type="term" value="F:magnesium ion binding"/>
    <property type="evidence" value="ECO:0007669"/>
    <property type="project" value="UniProtKB-UniRule"/>
</dbReference>
<dbReference type="Proteomes" id="UP000570361">
    <property type="component" value="Unassembled WGS sequence"/>
</dbReference>
<evidence type="ECO:0000256" key="4">
    <source>
        <dbReference type="ARBA" id="ARBA00022842"/>
    </source>
</evidence>
<comment type="cofactor">
    <cofactor evidence="9">
        <name>Mg(2+)</name>
        <dbReference type="ChEBI" id="CHEBI:18420"/>
    </cofactor>
    <text evidence="9">Binds 1 Mg(2+) ion per subunit.</text>
</comment>
<dbReference type="InterPro" id="IPR010035">
    <property type="entry name" value="Thi_S"/>
</dbReference>
<dbReference type="EC" id="2.5.1.3" evidence="9"/>
<feature type="binding site" evidence="9">
    <location>
        <position position="73"/>
    </location>
    <ligand>
        <name>Mg(2+)</name>
        <dbReference type="ChEBI" id="CHEBI:18420"/>
    </ligand>
</feature>
<reference evidence="13 14" key="1">
    <citation type="submission" date="2020-08" db="EMBL/GenBank/DDBJ databases">
        <title>Genomic Encyclopedia of Type Strains, Phase III (KMG-III): the genomes of soil and plant-associated and newly described type strains.</title>
        <authorList>
            <person name="Whitman W."/>
        </authorList>
    </citation>
    <scope>NUCLEOTIDE SEQUENCE [LARGE SCALE GENOMIC DNA]</scope>
    <source>
        <strain evidence="13 14">CECT 5862</strain>
    </source>
</reference>
<comment type="catalytic activity">
    <reaction evidence="6 9 10">
        <text>4-methyl-5-(2-phosphooxyethyl)-thiazole + 4-amino-2-methyl-5-(diphosphooxymethyl)pyrimidine + H(+) = thiamine phosphate + diphosphate</text>
        <dbReference type="Rhea" id="RHEA:22328"/>
        <dbReference type="ChEBI" id="CHEBI:15378"/>
        <dbReference type="ChEBI" id="CHEBI:33019"/>
        <dbReference type="ChEBI" id="CHEBI:37575"/>
        <dbReference type="ChEBI" id="CHEBI:57841"/>
        <dbReference type="ChEBI" id="CHEBI:58296"/>
        <dbReference type="EC" id="2.5.1.3"/>
    </reaction>
</comment>
<dbReference type="InterPro" id="IPR016155">
    <property type="entry name" value="Mopterin_synth/thiamin_S_b"/>
</dbReference>
<keyword evidence="3 9" id="KW-0479">Metal-binding</keyword>
<dbReference type="InterPro" id="IPR022998">
    <property type="entry name" value="ThiamineP_synth_TenI"/>
</dbReference>
<dbReference type="SUPFAM" id="SSF54285">
    <property type="entry name" value="MoaD/ThiS"/>
    <property type="match status" value="1"/>
</dbReference>
<feature type="binding site" evidence="9">
    <location>
        <position position="111"/>
    </location>
    <ligand>
        <name>4-amino-2-methyl-5-(diphosphooxymethyl)pyrimidine</name>
        <dbReference type="ChEBI" id="CHEBI:57841"/>
    </ligand>
</feature>
<proteinExistence type="inferred from homology"/>
<dbReference type="GO" id="GO:0004789">
    <property type="term" value="F:thiamine-phosphate diphosphorylase activity"/>
    <property type="evidence" value="ECO:0007669"/>
    <property type="project" value="UniProtKB-UniRule"/>
</dbReference>
<dbReference type="InterPro" id="IPR013785">
    <property type="entry name" value="Aldolase_TIM"/>
</dbReference>
<comment type="function">
    <text evidence="9">Condenses 4-methyl-5-(beta-hydroxyethyl)thiazole monophosphate (THZ-P) and 2-methyl-4-amino-5-hydroxymethyl pyrimidine pyrophosphate (HMP-PP) to form thiamine monophosphate (TMP).</text>
</comment>
<feature type="binding site" evidence="9">
    <location>
        <position position="92"/>
    </location>
    <ligand>
        <name>Mg(2+)</name>
        <dbReference type="ChEBI" id="CHEBI:18420"/>
    </ligand>
</feature>
<dbReference type="NCBIfam" id="TIGR01683">
    <property type="entry name" value="thiS"/>
    <property type="match status" value="1"/>
</dbReference>
<gene>
    <name evidence="9" type="primary">thiE</name>
    <name evidence="13" type="ORF">FHS18_005760</name>
</gene>
<dbReference type="FunFam" id="3.20.20.70:FF:000096">
    <property type="entry name" value="Thiamine-phosphate synthase"/>
    <property type="match status" value="1"/>
</dbReference>
<evidence type="ECO:0000256" key="6">
    <source>
        <dbReference type="ARBA" id="ARBA00047334"/>
    </source>
</evidence>
<dbReference type="InterPro" id="IPR034291">
    <property type="entry name" value="TMP_synthase"/>
</dbReference>
<dbReference type="CDD" id="cd00565">
    <property type="entry name" value="Ubl_ThiS"/>
    <property type="match status" value="1"/>
</dbReference>
<dbReference type="Pfam" id="PF02597">
    <property type="entry name" value="ThiS"/>
    <property type="match status" value="1"/>
</dbReference>
<dbReference type="EMBL" id="JACHXK010000020">
    <property type="protein sequence ID" value="MBB3113647.1"/>
    <property type="molecule type" value="Genomic_DNA"/>
</dbReference>
<dbReference type="UniPathway" id="UPA00060">
    <property type="reaction ID" value="UER00141"/>
</dbReference>
<evidence type="ECO:0000256" key="3">
    <source>
        <dbReference type="ARBA" id="ARBA00022723"/>
    </source>
</evidence>
<feature type="binding site" evidence="9">
    <location>
        <begin position="40"/>
        <end position="44"/>
    </location>
    <ligand>
        <name>4-amino-2-methyl-5-(diphosphooxymethyl)pyrimidine</name>
        <dbReference type="ChEBI" id="CHEBI:57841"/>
    </ligand>
</feature>
<comment type="catalytic activity">
    <reaction evidence="8 9 10">
        <text>2-[(2R,5Z)-2-carboxy-4-methylthiazol-5(2H)-ylidene]ethyl phosphate + 4-amino-2-methyl-5-(diphosphooxymethyl)pyrimidine + 2 H(+) = thiamine phosphate + CO2 + diphosphate</text>
        <dbReference type="Rhea" id="RHEA:47844"/>
        <dbReference type="ChEBI" id="CHEBI:15378"/>
        <dbReference type="ChEBI" id="CHEBI:16526"/>
        <dbReference type="ChEBI" id="CHEBI:33019"/>
        <dbReference type="ChEBI" id="CHEBI:37575"/>
        <dbReference type="ChEBI" id="CHEBI:57841"/>
        <dbReference type="ChEBI" id="CHEBI:62899"/>
        <dbReference type="EC" id="2.5.1.3"/>
    </reaction>
</comment>
<evidence type="ECO:0000256" key="7">
    <source>
        <dbReference type="ARBA" id="ARBA00047851"/>
    </source>
</evidence>
<dbReference type="Pfam" id="PF02581">
    <property type="entry name" value="TMP-TENI"/>
    <property type="match status" value="1"/>
</dbReference>
<dbReference type="GO" id="GO:0009229">
    <property type="term" value="P:thiamine diphosphate biosynthetic process"/>
    <property type="evidence" value="ECO:0007669"/>
    <property type="project" value="UniProtKB-UniRule"/>
</dbReference>
<evidence type="ECO:0000256" key="1">
    <source>
        <dbReference type="ARBA" id="ARBA00005165"/>
    </source>
</evidence>
<comment type="caution">
    <text evidence="13">The sequence shown here is derived from an EMBL/GenBank/DDBJ whole genome shotgun (WGS) entry which is preliminary data.</text>
</comment>
<dbReference type="NCBIfam" id="TIGR00693">
    <property type="entry name" value="thiE"/>
    <property type="match status" value="1"/>
</dbReference>
<dbReference type="InterPro" id="IPR036206">
    <property type="entry name" value="ThiamineP_synth_sf"/>
</dbReference>
<dbReference type="PANTHER" id="PTHR20857:SF15">
    <property type="entry name" value="THIAMINE-PHOSPHATE SYNTHASE"/>
    <property type="match status" value="1"/>
</dbReference>
<keyword evidence="2 9" id="KW-0808">Transferase</keyword>
<evidence type="ECO:0000313" key="13">
    <source>
        <dbReference type="EMBL" id="MBB3113647.1"/>
    </source>
</evidence>
<dbReference type="GO" id="GO:0009228">
    <property type="term" value="P:thiamine biosynthetic process"/>
    <property type="evidence" value="ECO:0007669"/>
    <property type="project" value="UniProtKB-KW"/>
</dbReference>
<dbReference type="Gene3D" id="3.10.20.30">
    <property type="match status" value="1"/>
</dbReference>
<dbReference type="PANTHER" id="PTHR20857">
    <property type="entry name" value="THIAMINE-PHOSPHATE PYROPHOSPHORYLASE"/>
    <property type="match status" value="1"/>
</dbReference>
<organism evidence="13 14">
    <name type="scientific">Paenibacillus phyllosphaerae</name>
    <dbReference type="NCBI Taxonomy" id="274593"/>
    <lineage>
        <taxon>Bacteria</taxon>
        <taxon>Bacillati</taxon>
        <taxon>Bacillota</taxon>
        <taxon>Bacilli</taxon>
        <taxon>Bacillales</taxon>
        <taxon>Paenibacillaceae</taxon>
        <taxon>Paenibacillus</taxon>
    </lineage>
</organism>
<feature type="binding site" evidence="9">
    <location>
        <begin position="137"/>
        <end position="139"/>
    </location>
    <ligand>
        <name>2-[(2R,5Z)-2-carboxy-4-methylthiazol-5(2H)-ylidene]ethyl phosphate</name>
        <dbReference type="ChEBI" id="CHEBI:62899"/>
    </ligand>
</feature>
<dbReference type="SUPFAM" id="SSF51391">
    <property type="entry name" value="Thiamin phosphate synthase"/>
    <property type="match status" value="1"/>
</dbReference>
<evidence type="ECO:0000256" key="5">
    <source>
        <dbReference type="ARBA" id="ARBA00022977"/>
    </source>
</evidence>
<dbReference type="AlphaFoldDB" id="A0A7W5B3B1"/>
<dbReference type="GO" id="GO:0005737">
    <property type="term" value="C:cytoplasm"/>
    <property type="evidence" value="ECO:0007669"/>
    <property type="project" value="TreeGrafter"/>
</dbReference>
<evidence type="ECO:0000256" key="10">
    <source>
        <dbReference type="RuleBase" id="RU003826"/>
    </source>
</evidence>
<dbReference type="CDD" id="cd00564">
    <property type="entry name" value="TMP_TenI"/>
    <property type="match status" value="1"/>
</dbReference>
<sequence length="285" mass="30480">MGKPNITFRLYAITGENYHPGRSMVSVMEQAIRGGADIIQLRAKDTSKRELLAQAYALRELTRRYDVPLLINDHIDVALAAEADGVHLGQEDLPLAEARRILGEDRIIGISTHNIAQALEAQAGGADYIGVGPVYPTGTKPGRQAVTTDYVREAAAQVRIPFVAIGGITLDNVDAVLEAGATRICAVSAIVGSDQPAETARAFKQRIRAYNAHGASASSLKQVLINGRQEWTDAVTIAGLVEQYGLGAKRIVVELNGVILAREAWLHTSVDEGAKLELVHFVGGG</sequence>
<dbReference type="RefSeq" id="WP_183603717.1">
    <property type="nucleotide sequence ID" value="NZ_JACHXK010000020.1"/>
</dbReference>
<comment type="catalytic activity">
    <reaction evidence="7 9 10">
        <text>2-(2-carboxy-4-methylthiazol-5-yl)ethyl phosphate + 4-amino-2-methyl-5-(diphosphooxymethyl)pyrimidine + 2 H(+) = thiamine phosphate + CO2 + diphosphate</text>
        <dbReference type="Rhea" id="RHEA:47848"/>
        <dbReference type="ChEBI" id="CHEBI:15378"/>
        <dbReference type="ChEBI" id="CHEBI:16526"/>
        <dbReference type="ChEBI" id="CHEBI:33019"/>
        <dbReference type="ChEBI" id="CHEBI:37575"/>
        <dbReference type="ChEBI" id="CHEBI:57841"/>
        <dbReference type="ChEBI" id="CHEBI:62890"/>
        <dbReference type="EC" id="2.5.1.3"/>
    </reaction>
</comment>
<dbReference type="Gene3D" id="3.20.20.70">
    <property type="entry name" value="Aldolase class I"/>
    <property type="match status" value="1"/>
</dbReference>
<evidence type="ECO:0000259" key="12">
    <source>
        <dbReference type="Pfam" id="PF02581"/>
    </source>
</evidence>
<keyword evidence="14" id="KW-1185">Reference proteome</keyword>
<name>A0A7W5B3B1_9BACL</name>
<feature type="domain" description="Thiamine phosphate synthase/TenI" evidence="12">
    <location>
        <begin position="10"/>
        <end position="190"/>
    </location>
</feature>
<dbReference type="InterPro" id="IPR012675">
    <property type="entry name" value="Beta-grasp_dom_sf"/>
</dbReference>
<evidence type="ECO:0000256" key="2">
    <source>
        <dbReference type="ARBA" id="ARBA00022679"/>
    </source>
</evidence>
<feature type="binding site" evidence="9">
    <location>
        <begin position="187"/>
        <end position="188"/>
    </location>
    <ligand>
        <name>2-[(2R,5Z)-2-carboxy-4-methylthiazol-5(2H)-ylidene]ethyl phosphate</name>
        <dbReference type="ChEBI" id="CHEBI:62899"/>
    </ligand>
</feature>
<protein>
    <recommendedName>
        <fullName evidence="9">Thiamine-phosphate synthase</fullName>
        <shortName evidence="9">TP synthase</shortName>
        <shortName evidence="9">TPS</shortName>
        <ecNumber evidence="9">2.5.1.3</ecNumber>
    </recommendedName>
    <alternativeName>
        <fullName evidence="9">Thiamine-phosphate pyrophosphorylase</fullName>
        <shortName evidence="9">TMP pyrophosphorylase</shortName>
        <shortName evidence="9">TMP-PPase</shortName>
    </alternativeName>
</protein>
<comment type="similarity">
    <text evidence="9 10">Belongs to the thiamine-phosphate synthase family.</text>
</comment>